<keyword evidence="2" id="KW-0677">Repeat</keyword>
<comment type="similarity">
    <text evidence="1">Belongs to the peptidase C56 family.</text>
</comment>
<evidence type="ECO:0000256" key="1">
    <source>
        <dbReference type="ARBA" id="ARBA00008542"/>
    </source>
</evidence>
<accession>F2EGX7</accession>
<evidence type="ECO:0000256" key="2">
    <source>
        <dbReference type="ARBA" id="ARBA00022737"/>
    </source>
</evidence>
<dbReference type="InterPro" id="IPR029062">
    <property type="entry name" value="Class_I_gatase-like"/>
</dbReference>
<evidence type="ECO:0000259" key="3">
    <source>
        <dbReference type="Pfam" id="PF01965"/>
    </source>
</evidence>
<dbReference type="EMBL" id="AK375404">
    <property type="protein sequence ID" value="BAK06599.1"/>
    <property type="molecule type" value="mRNA"/>
</dbReference>
<dbReference type="PANTHER" id="PTHR48094">
    <property type="entry name" value="PROTEIN/NUCLEIC ACID DEGLYCASE DJ-1-RELATED"/>
    <property type="match status" value="1"/>
</dbReference>
<name>F2EGX7_HORVV</name>
<sequence>MAAVAPTPEDHVAADAAKLVAGHVEDDEQQGGCCCCSAASSSLARRATSWCRRRLVPRPVERTEPAAKPKRVLVAVAAGTEPLEAAATADILNRAGARVAVATASEGLVVEAAHGVRFAADGRVAELGTDELDLIVLPGGMVGSVNLRDCKQLEKMVRKHAESGRLCGAIGASPAVALAHWGVLQGFRATCHPALLRQLGDDGGVIAVDDRVVKDRNVVTSQGVGTAIEFALALVEQLYGKPKAEEVAGPLYVRAQQGVKYTIQEYNHMQWKCTSTPQVLVPVANGSEEMEALNLIDVLRRAGARVTVASVEDAPRIVTRHYKLNLIADVVLEEAAEMDFDLIVMPGGLPGALKFTSTEKLVGMLKKQAESGKPYGAICASPAYVLEPHGLLKGKKATSFPPMAHLLADQSACEYRVVVDGNLITSRAPGSATEFALAIAEKLFGGEKAVAIAKELVFM</sequence>
<dbReference type="CDD" id="cd03135">
    <property type="entry name" value="GATase1_DJ-1"/>
    <property type="match status" value="2"/>
</dbReference>
<dbReference type="Gene3D" id="3.40.50.880">
    <property type="match status" value="2"/>
</dbReference>
<dbReference type="GO" id="GO:0005737">
    <property type="term" value="C:cytoplasm"/>
    <property type="evidence" value="ECO:0007669"/>
    <property type="project" value="UniProtKB-ARBA"/>
</dbReference>
<dbReference type="NCBIfam" id="TIGR01383">
    <property type="entry name" value="not_thiJ"/>
    <property type="match status" value="2"/>
</dbReference>
<proteinExistence type="evidence at transcript level"/>
<dbReference type="PANTHER" id="PTHR48094:SF6">
    <property type="entry name" value="DJ-1_PFPI DOMAIN-CONTAINING PROTEIN"/>
    <property type="match status" value="1"/>
</dbReference>
<dbReference type="Pfam" id="PF01965">
    <property type="entry name" value="DJ-1_PfpI"/>
    <property type="match status" value="2"/>
</dbReference>
<feature type="domain" description="DJ-1/PfpI" evidence="3">
    <location>
        <begin position="278"/>
        <end position="441"/>
    </location>
</feature>
<dbReference type="AlphaFoldDB" id="F2EGX7"/>
<dbReference type="FunFam" id="3.40.50.880:FF:000015">
    <property type="entry name" value="Protein DJ-1 homolog C"/>
    <property type="match status" value="2"/>
</dbReference>
<dbReference type="InterPro" id="IPR002818">
    <property type="entry name" value="DJ-1/PfpI"/>
</dbReference>
<organism evidence="4">
    <name type="scientific">Hordeum vulgare subsp. vulgare</name>
    <name type="common">Domesticated barley</name>
    <dbReference type="NCBI Taxonomy" id="112509"/>
    <lineage>
        <taxon>Eukaryota</taxon>
        <taxon>Viridiplantae</taxon>
        <taxon>Streptophyta</taxon>
        <taxon>Embryophyta</taxon>
        <taxon>Tracheophyta</taxon>
        <taxon>Spermatophyta</taxon>
        <taxon>Magnoliopsida</taxon>
        <taxon>Liliopsida</taxon>
        <taxon>Poales</taxon>
        <taxon>Poaceae</taxon>
        <taxon>BOP clade</taxon>
        <taxon>Pooideae</taxon>
        <taxon>Triticodae</taxon>
        <taxon>Triticeae</taxon>
        <taxon>Hordeinae</taxon>
        <taxon>Hordeum</taxon>
    </lineage>
</organism>
<protein>
    <submittedName>
        <fullName evidence="4">Predicted protein</fullName>
    </submittedName>
</protein>
<dbReference type="InterPro" id="IPR050325">
    <property type="entry name" value="Prot/Nucl_acid_deglycase"/>
</dbReference>
<evidence type="ECO:0000313" key="4">
    <source>
        <dbReference type="EMBL" id="BAK06599.1"/>
    </source>
</evidence>
<feature type="domain" description="DJ-1/PfpI" evidence="3">
    <location>
        <begin position="70"/>
        <end position="237"/>
    </location>
</feature>
<dbReference type="InterPro" id="IPR006287">
    <property type="entry name" value="DJ-1"/>
</dbReference>
<dbReference type="SUPFAM" id="SSF52317">
    <property type="entry name" value="Class I glutamine amidotransferase-like"/>
    <property type="match status" value="2"/>
</dbReference>
<reference evidence="4" key="1">
    <citation type="journal article" date="2011" name="Plant Physiol.">
        <title>Comprehensive sequence analysis of 24,783 barley full-length cDNAs derived from 12 clone libraries.</title>
        <authorList>
            <person name="Matsumoto T."/>
            <person name="Tanaka T."/>
            <person name="Sakai H."/>
            <person name="Amano N."/>
            <person name="Kanamori H."/>
            <person name="Kurita K."/>
            <person name="Kikuta A."/>
            <person name="Kamiya K."/>
            <person name="Yamamoto M."/>
            <person name="Ikawa H."/>
            <person name="Fujii N."/>
            <person name="Hori K."/>
            <person name="Itoh T."/>
            <person name="Sato K."/>
        </authorList>
    </citation>
    <scope>NUCLEOTIDE SEQUENCE</scope>
    <source>
        <tissue evidence="4">Seed</tissue>
    </source>
</reference>